<name>A0A382EYB0_9ZZZZ</name>
<proteinExistence type="predicted"/>
<feature type="non-terminal residue" evidence="1">
    <location>
        <position position="1"/>
    </location>
</feature>
<gene>
    <name evidence="1" type="ORF">METZ01_LOCUS208542</name>
</gene>
<reference evidence="1" key="1">
    <citation type="submission" date="2018-05" db="EMBL/GenBank/DDBJ databases">
        <authorList>
            <person name="Lanie J.A."/>
            <person name="Ng W.-L."/>
            <person name="Kazmierczak K.M."/>
            <person name="Andrzejewski T.M."/>
            <person name="Davidsen T.M."/>
            <person name="Wayne K.J."/>
            <person name="Tettelin H."/>
            <person name="Glass J.I."/>
            <person name="Rusch D."/>
            <person name="Podicherti R."/>
            <person name="Tsui H.-C.T."/>
            <person name="Winkler M.E."/>
        </authorList>
    </citation>
    <scope>NUCLEOTIDE SEQUENCE</scope>
</reference>
<sequence>VARISYLAPDEVEDTEARKWLEDAISKGRPGPENQSIRAHQTGVMRSFMYTRDLLFNKKTQPGVVEHDLKELARAYVALSLDCDY</sequence>
<evidence type="ECO:0000313" key="1">
    <source>
        <dbReference type="EMBL" id="SVB55688.1"/>
    </source>
</evidence>
<protein>
    <submittedName>
        <fullName evidence="1">Uncharacterized protein</fullName>
    </submittedName>
</protein>
<dbReference type="AlphaFoldDB" id="A0A382EYB0"/>
<dbReference type="EMBL" id="UINC01046989">
    <property type="protein sequence ID" value="SVB55688.1"/>
    <property type="molecule type" value="Genomic_DNA"/>
</dbReference>
<accession>A0A382EYB0</accession>
<dbReference type="InterPro" id="IPR029032">
    <property type="entry name" value="AhpD-like"/>
</dbReference>
<dbReference type="SUPFAM" id="SSF69118">
    <property type="entry name" value="AhpD-like"/>
    <property type="match status" value="1"/>
</dbReference>
<organism evidence="1">
    <name type="scientific">marine metagenome</name>
    <dbReference type="NCBI Taxonomy" id="408172"/>
    <lineage>
        <taxon>unclassified sequences</taxon>
        <taxon>metagenomes</taxon>
        <taxon>ecological metagenomes</taxon>
    </lineage>
</organism>